<feature type="compositionally biased region" description="Gly residues" evidence="1">
    <location>
        <begin position="635"/>
        <end position="668"/>
    </location>
</feature>
<feature type="compositionally biased region" description="Basic and acidic residues" evidence="1">
    <location>
        <begin position="493"/>
        <end position="529"/>
    </location>
</feature>
<keyword evidence="3" id="KW-1185">Reference proteome</keyword>
<sequence>MGKENGPEKALFMCPVCFNPFSARALHEHIAENHLSHRCLQIAYCPKKECKKKRNIYSVSYLTEHLCHKTCNGTCNLIYPQKDCVHRSNCQILLDKLMNFSYQVLGPVTRELESIYHDPLQENRIKRCRQHPPYQQYMQGNATPACFVKDHLAIPNANRNSGLGLGKLSLFKNKVSMFVVARRLEAGVPDTVGEVGAQDTVVVGAPAMEMEAGVPAMEMEAGVPDTVMEAGVPDTVMEAGVPDTVMEAGAQDMAEEAEAPDTVDGIGAPATESVAGAQDMAEEAEAPDTVVVGAPATEMEAGAPATERVAGAQDMSEEVGAPATVVEVGVLDTAEAIGVPETIISRSTVPRSQNSQQEGSTLTVKNELNDSSPAVEISLTNHSRQNVLNDYNPPQISGSNLGNLSGQTGSSSRLERGPPIPWYTGSSYSGYNNSGSNSSRIPVSPRRESMDSLLKSFQDTRAVSDLCYRSCVDTYLLMSGRHRSRSRSRSRSPRRDSRYDRRDDRRDNRYDDRRDDRGYGGRGGDRNGRDSYGGGRGGGGDRNGYGGGRGGGGEYRRDDDRGYGGRGGGGYGGGGGRDGGNDCIERADQFSKEKRLNRTPSRSPMRQRPKSEDQEIVKPLFNTVEIGKGLPPSGGAPGGGGYGGGGGGYGGGGRGGYSGGGRGGYGGDRGGRGGK</sequence>
<feature type="compositionally biased region" description="Basic residues" evidence="1">
    <location>
        <begin position="480"/>
        <end position="492"/>
    </location>
</feature>
<evidence type="ECO:0000313" key="2">
    <source>
        <dbReference type="EnsemblMetazoa" id="PPA02196.1"/>
    </source>
</evidence>
<proteinExistence type="predicted"/>
<accession>A0A8R1U4F1</accession>
<organism evidence="2 3">
    <name type="scientific">Pristionchus pacificus</name>
    <name type="common">Parasitic nematode worm</name>
    <dbReference type="NCBI Taxonomy" id="54126"/>
    <lineage>
        <taxon>Eukaryota</taxon>
        <taxon>Metazoa</taxon>
        <taxon>Ecdysozoa</taxon>
        <taxon>Nematoda</taxon>
        <taxon>Chromadorea</taxon>
        <taxon>Rhabditida</taxon>
        <taxon>Rhabditina</taxon>
        <taxon>Diplogasteromorpha</taxon>
        <taxon>Diplogasteroidea</taxon>
        <taxon>Neodiplogasteridae</taxon>
        <taxon>Pristionchus</taxon>
    </lineage>
</organism>
<feature type="compositionally biased region" description="Basic and acidic residues" evidence="1">
    <location>
        <begin position="554"/>
        <end position="563"/>
    </location>
</feature>
<name>A0A2A6C323_PRIPA</name>
<accession>A0A2A6C323</accession>
<feature type="compositionally biased region" description="Basic and acidic residues" evidence="1">
    <location>
        <begin position="579"/>
        <end position="596"/>
    </location>
</feature>
<evidence type="ECO:0000313" key="3">
    <source>
        <dbReference type="Proteomes" id="UP000005239"/>
    </source>
</evidence>
<feature type="region of interest" description="Disordered" evidence="1">
    <location>
        <begin position="347"/>
        <end position="369"/>
    </location>
</feature>
<dbReference type="AlphaFoldDB" id="A0A2A6C323"/>
<feature type="compositionally biased region" description="Low complexity" evidence="1">
    <location>
        <begin position="425"/>
        <end position="439"/>
    </location>
</feature>
<feature type="region of interest" description="Disordered" evidence="1">
    <location>
        <begin position="480"/>
        <end position="675"/>
    </location>
</feature>
<protein>
    <submittedName>
        <fullName evidence="2">Uncharacterized protein</fullName>
    </submittedName>
</protein>
<dbReference type="EnsemblMetazoa" id="PPA02196.1">
    <property type="protein sequence ID" value="PPA02196.1"/>
    <property type="gene ID" value="WBGene00091750"/>
</dbReference>
<reference evidence="3" key="1">
    <citation type="journal article" date="2008" name="Nat. Genet.">
        <title>The Pristionchus pacificus genome provides a unique perspective on nematode lifestyle and parasitism.</title>
        <authorList>
            <person name="Dieterich C."/>
            <person name="Clifton S.W."/>
            <person name="Schuster L.N."/>
            <person name="Chinwalla A."/>
            <person name="Delehaunty K."/>
            <person name="Dinkelacker I."/>
            <person name="Fulton L."/>
            <person name="Fulton R."/>
            <person name="Godfrey J."/>
            <person name="Minx P."/>
            <person name="Mitreva M."/>
            <person name="Roeseler W."/>
            <person name="Tian H."/>
            <person name="Witte H."/>
            <person name="Yang S.P."/>
            <person name="Wilson R.K."/>
            <person name="Sommer R.J."/>
        </authorList>
    </citation>
    <scope>NUCLEOTIDE SEQUENCE [LARGE SCALE GENOMIC DNA]</scope>
    <source>
        <strain evidence="3">PS312</strain>
    </source>
</reference>
<feature type="region of interest" description="Disordered" evidence="1">
    <location>
        <begin position="386"/>
        <end position="447"/>
    </location>
</feature>
<feature type="compositionally biased region" description="Gly residues" evidence="1">
    <location>
        <begin position="531"/>
        <end position="553"/>
    </location>
</feature>
<evidence type="ECO:0000256" key="1">
    <source>
        <dbReference type="SAM" id="MobiDB-lite"/>
    </source>
</evidence>
<feature type="compositionally biased region" description="Gly residues" evidence="1">
    <location>
        <begin position="564"/>
        <end position="578"/>
    </location>
</feature>
<gene>
    <name evidence="2" type="primary">WBGene00091750</name>
</gene>
<feature type="compositionally biased region" description="Polar residues" evidence="1">
    <location>
        <begin position="386"/>
        <end position="412"/>
    </location>
</feature>
<reference evidence="2" key="2">
    <citation type="submission" date="2022-06" db="UniProtKB">
        <authorList>
            <consortium name="EnsemblMetazoa"/>
        </authorList>
    </citation>
    <scope>IDENTIFICATION</scope>
    <source>
        <strain evidence="2">PS312</strain>
    </source>
</reference>
<dbReference type="Proteomes" id="UP000005239">
    <property type="component" value="Unassembled WGS sequence"/>
</dbReference>